<evidence type="ECO:0000256" key="1">
    <source>
        <dbReference type="PROSITE-ProRule" id="PRU00047"/>
    </source>
</evidence>
<dbReference type="Gene3D" id="4.10.60.10">
    <property type="entry name" value="Zinc finger, CCHC-type"/>
    <property type="match status" value="1"/>
</dbReference>
<dbReference type="PROSITE" id="PS50158">
    <property type="entry name" value="ZF_CCHC"/>
    <property type="match status" value="1"/>
</dbReference>
<gene>
    <name evidence="4" type="ORF">QYE76_069945</name>
</gene>
<dbReference type="AlphaFoldDB" id="A0AAD8SJQ4"/>
<name>A0AAD8SJQ4_LOLMU</name>
<reference evidence="4" key="1">
    <citation type="submission" date="2023-07" db="EMBL/GenBank/DDBJ databases">
        <title>A chromosome-level genome assembly of Lolium multiflorum.</title>
        <authorList>
            <person name="Chen Y."/>
            <person name="Copetti D."/>
            <person name="Kolliker R."/>
            <person name="Studer B."/>
        </authorList>
    </citation>
    <scope>NUCLEOTIDE SEQUENCE</scope>
    <source>
        <strain evidence="4">02402/16</strain>
        <tissue evidence="4">Leaf</tissue>
    </source>
</reference>
<dbReference type="EMBL" id="JAUUTY010000004">
    <property type="protein sequence ID" value="KAK1652140.1"/>
    <property type="molecule type" value="Genomic_DNA"/>
</dbReference>
<dbReference type="SUPFAM" id="SSF57756">
    <property type="entry name" value="Retrovirus zinc finger-like domains"/>
    <property type="match status" value="1"/>
</dbReference>
<dbReference type="GO" id="GO:0003676">
    <property type="term" value="F:nucleic acid binding"/>
    <property type="evidence" value="ECO:0007669"/>
    <property type="project" value="InterPro"/>
</dbReference>
<keyword evidence="1" id="KW-0863">Zinc-finger</keyword>
<feature type="compositionally biased region" description="Polar residues" evidence="2">
    <location>
        <begin position="10"/>
        <end position="19"/>
    </location>
</feature>
<protein>
    <recommendedName>
        <fullName evidence="3">CCHC-type domain-containing protein</fullName>
    </recommendedName>
</protein>
<evidence type="ECO:0000313" key="4">
    <source>
        <dbReference type="EMBL" id="KAK1652140.1"/>
    </source>
</evidence>
<keyword evidence="1" id="KW-0479">Metal-binding</keyword>
<proteinExistence type="predicted"/>
<organism evidence="4 5">
    <name type="scientific">Lolium multiflorum</name>
    <name type="common">Italian ryegrass</name>
    <name type="synonym">Lolium perenne subsp. multiflorum</name>
    <dbReference type="NCBI Taxonomy" id="4521"/>
    <lineage>
        <taxon>Eukaryota</taxon>
        <taxon>Viridiplantae</taxon>
        <taxon>Streptophyta</taxon>
        <taxon>Embryophyta</taxon>
        <taxon>Tracheophyta</taxon>
        <taxon>Spermatophyta</taxon>
        <taxon>Magnoliopsida</taxon>
        <taxon>Liliopsida</taxon>
        <taxon>Poales</taxon>
        <taxon>Poaceae</taxon>
        <taxon>BOP clade</taxon>
        <taxon>Pooideae</taxon>
        <taxon>Poodae</taxon>
        <taxon>Poeae</taxon>
        <taxon>Poeae Chloroplast Group 2 (Poeae type)</taxon>
        <taxon>Loliodinae</taxon>
        <taxon>Loliinae</taxon>
        <taxon>Lolium</taxon>
    </lineage>
</organism>
<dbReference type="Pfam" id="PF00098">
    <property type="entry name" value="zf-CCHC"/>
    <property type="match status" value="1"/>
</dbReference>
<feature type="compositionally biased region" description="Low complexity" evidence="2">
    <location>
        <begin position="227"/>
        <end position="238"/>
    </location>
</feature>
<dbReference type="SMART" id="SM00343">
    <property type="entry name" value="ZnF_C2HC"/>
    <property type="match status" value="2"/>
</dbReference>
<dbReference type="InterPro" id="IPR051714">
    <property type="entry name" value="Znf_CCHC_NABP"/>
</dbReference>
<evidence type="ECO:0000256" key="2">
    <source>
        <dbReference type="SAM" id="MobiDB-lite"/>
    </source>
</evidence>
<feature type="region of interest" description="Disordered" evidence="2">
    <location>
        <begin position="143"/>
        <end position="264"/>
    </location>
</feature>
<keyword evidence="5" id="KW-1185">Reference proteome</keyword>
<feature type="region of interest" description="Disordered" evidence="2">
    <location>
        <begin position="1"/>
        <end position="24"/>
    </location>
</feature>
<evidence type="ECO:0000313" key="5">
    <source>
        <dbReference type="Proteomes" id="UP001231189"/>
    </source>
</evidence>
<feature type="domain" description="CCHC-type" evidence="3">
    <location>
        <begin position="118"/>
        <end position="133"/>
    </location>
</feature>
<feature type="compositionally biased region" description="Basic and acidic residues" evidence="2">
    <location>
        <begin position="77"/>
        <end position="95"/>
    </location>
</feature>
<feature type="region of interest" description="Disordered" evidence="2">
    <location>
        <begin position="77"/>
        <end position="107"/>
    </location>
</feature>
<dbReference type="Proteomes" id="UP001231189">
    <property type="component" value="Unassembled WGS sequence"/>
</dbReference>
<dbReference type="InterPro" id="IPR036875">
    <property type="entry name" value="Znf_CCHC_sf"/>
</dbReference>
<feature type="compositionally biased region" description="Pro residues" evidence="2">
    <location>
        <begin position="160"/>
        <end position="178"/>
    </location>
</feature>
<evidence type="ECO:0000259" key="3">
    <source>
        <dbReference type="PROSITE" id="PS50158"/>
    </source>
</evidence>
<dbReference type="GO" id="GO:0008270">
    <property type="term" value="F:zinc ion binding"/>
    <property type="evidence" value="ECO:0007669"/>
    <property type="project" value="UniProtKB-KW"/>
</dbReference>
<sequence>MGSKVALSDSDLNTGSVTSRAPPPILRSLVVAPANHQLGSRGWDAGAGPSRAHVAHVAGGSAPAAATWQTRESRRARVARRALERERVRDRERRPLPAARTPPGGSAARIPLALHGCCYNCGLEGHISAECTNATLCVRCGGTEHTSRECKRPRSTSGGSPPPRDAPPLRAPLRPTPRAPRAAAPAPVGYRSGDALPRPPPPVPAAVHGRSWRDEVSSTEGSEEDSSPVGFSAPFAPSSSPPPPSFDSSALPRQDRPPSPELPDLCYVAPSAGMVQLEDDLDRAVTVTVV</sequence>
<dbReference type="InterPro" id="IPR001878">
    <property type="entry name" value="Znf_CCHC"/>
</dbReference>
<comment type="caution">
    <text evidence="4">The sequence shown here is derived from an EMBL/GenBank/DDBJ whole genome shotgun (WGS) entry which is preliminary data.</text>
</comment>
<dbReference type="PANTHER" id="PTHR23002">
    <property type="entry name" value="ZINC FINGER CCHC DOMAIN CONTAINING PROTEIN"/>
    <property type="match status" value="1"/>
</dbReference>
<keyword evidence="1" id="KW-0862">Zinc</keyword>
<accession>A0AAD8SJQ4</accession>